<feature type="domain" description="Transcription factor Elf N-terminal" evidence="7">
    <location>
        <begin position="4"/>
        <end position="79"/>
    </location>
</feature>
<evidence type="ECO:0000256" key="3">
    <source>
        <dbReference type="ARBA" id="ARBA00023015"/>
    </source>
</evidence>
<evidence type="ECO:0000256" key="6">
    <source>
        <dbReference type="SAM" id="MobiDB-lite"/>
    </source>
</evidence>
<gene>
    <name evidence="8" type="ORF">GDO54_009236</name>
</gene>
<comment type="caution">
    <text evidence="8">The sequence shown here is derived from an EMBL/GenBank/DDBJ whole genome shotgun (WGS) entry which is preliminary data.</text>
</comment>
<evidence type="ECO:0000313" key="8">
    <source>
        <dbReference type="EMBL" id="DBA28958.1"/>
    </source>
</evidence>
<proteinExistence type="predicted"/>
<evidence type="ECO:0000256" key="1">
    <source>
        <dbReference type="ARBA" id="ARBA00004123"/>
    </source>
</evidence>
<keyword evidence="9" id="KW-1185">Reference proteome</keyword>
<dbReference type="GO" id="GO:0005634">
    <property type="term" value="C:nucleus"/>
    <property type="evidence" value="ECO:0007669"/>
    <property type="project" value="UniProtKB-SubCell"/>
</dbReference>
<reference evidence="8" key="1">
    <citation type="thesis" date="2020" institute="ProQuest LLC" country="789 East Eisenhower Parkway, Ann Arbor, MI, USA">
        <title>Comparative Genomics and Chromosome Evolution.</title>
        <authorList>
            <person name="Mudd A.B."/>
        </authorList>
    </citation>
    <scope>NUCLEOTIDE SEQUENCE</scope>
    <source>
        <strain evidence="8">1538</strain>
        <tissue evidence="8">Blood</tissue>
    </source>
</reference>
<feature type="region of interest" description="Disordered" evidence="6">
    <location>
        <begin position="1"/>
        <end position="27"/>
    </location>
</feature>
<dbReference type="EMBL" id="DYDO01000003">
    <property type="protein sequence ID" value="DBA28958.1"/>
    <property type="molecule type" value="Genomic_DNA"/>
</dbReference>
<comment type="subcellular location">
    <subcellularLocation>
        <location evidence="1">Nucleus</location>
    </subcellularLocation>
</comment>
<name>A0AAV3B2S7_PYXAD</name>
<dbReference type="InterPro" id="IPR022084">
    <property type="entry name" value="TF_Elf_N"/>
</dbReference>
<keyword evidence="2" id="KW-0597">Phosphoprotein</keyword>
<evidence type="ECO:0000256" key="4">
    <source>
        <dbReference type="ARBA" id="ARBA00023163"/>
    </source>
</evidence>
<accession>A0AAV3B2S7</accession>
<sequence length="86" mass="9313">MTSAVVDGGGSVGNFVSNGVENPDQEEVQVTEYPAVIVEPVPSARLEEGYAAQVIVYDDETFIIQDVAEEQEVETETMEIGGFHLH</sequence>
<evidence type="ECO:0000256" key="2">
    <source>
        <dbReference type="ARBA" id="ARBA00022553"/>
    </source>
</evidence>
<dbReference type="GO" id="GO:0045893">
    <property type="term" value="P:positive regulation of DNA-templated transcription"/>
    <property type="evidence" value="ECO:0007669"/>
    <property type="project" value="UniProtKB-ARBA"/>
</dbReference>
<dbReference type="AlphaFoldDB" id="A0AAV3B2S7"/>
<keyword evidence="4" id="KW-0804">Transcription</keyword>
<keyword evidence="3" id="KW-0805">Transcription regulation</keyword>
<dbReference type="Proteomes" id="UP001181693">
    <property type="component" value="Unassembled WGS sequence"/>
</dbReference>
<dbReference type="Pfam" id="PF12310">
    <property type="entry name" value="Elf-1_N"/>
    <property type="match status" value="1"/>
</dbReference>
<protein>
    <recommendedName>
        <fullName evidence="7">Transcription factor Elf N-terminal domain-containing protein</fullName>
    </recommendedName>
</protein>
<evidence type="ECO:0000313" key="9">
    <source>
        <dbReference type="Proteomes" id="UP001181693"/>
    </source>
</evidence>
<evidence type="ECO:0000256" key="5">
    <source>
        <dbReference type="ARBA" id="ARBA00023242"/>
    </source>
</evidence>
<keyword evidence="5" id="KW-0539">Nucleus</keyword>
<evidence type="ECO:0000259" key="7">
    <source>
        <dbReference type="Pfam" id="PF12310"/>
    </source>
</evidence>
<organism evidence="8 9">
    <name type="scientific">Pyxicephalus adspersus</name>
    <name type="common">African bullfrog</name>
    <dbReference type="NCBI Taxonomy" id="30357"/>
    <lineage>
        <taxon>Eukaryota</taxon>
        <taxon>Metazoa</taxon>
        <taxon>Chordata</taxon>
        <taxon>Craniata</taxon>
        <taxon>Vertebrata</taxon>
        <taxon>Euteleostomi</taxon>
        <taxon>Amphibia</taxon>
        <taxon>Batrachia</taxon>
        <taxon>Anura</taxon>
        <taxon>Neobatrachia</taxon>
        <taxon>Ranoidea</taxon>
        <taxon>Pyxicephalidae</taxon>
        <taxon>Pyxicephalinae</taxon>
        <taxon>Pyxicephalus</taxon>
    </lineage>
</organism>